<sequence length="325" mass="37467">MFKNNVGYIIWKKNDTYYCHSNNCNIKDGTKLDAYLKNIIYDEHYEKILINHEDQVFDSSNCKVLIKYIPDDIILELRIQTNISVQLLTSLSHKIRDPLSNIFGILSIFDESKLGKNEKEYMTILKKSCYDIIGIMNDIIDIVNSSKGKLKLIPEKTNLNNLLLECYNIVEKDVKDKKLNFKIKIGKDIPETVFIDKTKLKQILINMIINSIQHTYIGSIVINVSLFDKKNNMECPYDIINVPKSKNNIVFSIKDSGCGMDINKKKNIETIVGMSKDVPTDYNYTGLGLTVCKYLCDLMGGHIWFKSETDIGTVFYFNIITEQYN</sequence>
<evidence type="ECO:0000259" key="2">
    <source>
        <dbReference type="PROSITE" id="PS50109"/>
    </source>
</evidence>
<dbReference type="PANTHER" id="PTHR43719">
    <property type="entry name" value="TWO-COMPONENT HISTIDINE KINASE"/>
    <property type="match status" value="1"/>
</dbReference>
<dbReference type="SUPFAM" id="SSF55874">
    <property type="entry name" value="ATPase domain of HSP90 chaperone/DNA topoisomerase II/histidine kinase"/>
    <property type="match status" value="1"/>
</dbReference>
<dbReference type="GeneID" id="80517408"/>
<dbReference type="PANTHER" id="PTHR43719:SF28">
    <property type="entry name" value="PEROXIDE STRESS-ACTIVATED HISTIDINE KINASE MAK1-RELATED"/>
    <property type="match status" value="1"/>
</dbReference>
<evidence type="ECO:0000313" key="3">
    <source>
        <dbReference type="EMBL" id="QKU34102.1"/>
    </source>
</evidence>
<dbReference type="InterPro" id="IPR003661">
    <property type="entry name" value="HisK_dim/P_dom"/>
</dbReference>
<dbReference type="PROSITE" id="PS50109">
    <property type="entry name" value="HIS_KIN"/>
    <property type="match status" value="1"/>
</dbReference>
<reference evidence="3" key="1">
    <citation type="submission" date="2017-06" db="EMBL/GenBank/DDBJ databases">
        <authorList>
            <person name="Assis F.L."/>
            <person name="Abrahao J.S."/>
            <person name="Silva L."/>
            <person name="Khalil J.B."/>
            <person name="Rodrigues R."/>
            <person name="Silva L.S."/>
            <person name="Boratto P."/>
            <person name="Andrade M."/>
            <person name="Kroon E.G."/>
            <person name="Ribeiro B."/>
            <person name="Bergier I."/>
            <person name="Seligmann H."/>
            <person name="Ghigo E."/>
            <person name="Colson P."/>
            <person name="Levasseur A."/>
            <person name="Raoult D."/>
            <person name="Scola B.L."/>
        </authorList>
    </citation>
    <scope>NUCLEOTIDE SEQUENCE</scope>
    <source>
        <strain evidence="3">Deep ocean</strain>
    </source>
</reference>
<dbReference type="InterPro" id="IPR036097">
    <property type="entry name" value="HisK_dim/P_sf"/>
</dbReference>
<dbReference type="KEGG" id="vg:80517408"/>
<keyword evidence="3" id="KW-0808">Transferase</keyword>
<name>A0A6N1NUB0_9VIRU</name>
<accession>A0A6N1NUB0</accession>
<dbReference type="Gene3D" id="1.10.287.130">
    <property type="match status" value="1"/>
</dbReference>
<proteinExistence type="predicted"/>
<keyword evidence="3" id="KW-0418">Kinase</keyword>
<dbReference type="InterPro" id="IPR005467">
    <property type="entry name" value="His_kinase_dom"/>
</dbReference>
<evidence type="ECO:0000256" key="1">
    <source>
        <dbReference type="ARBA" id="ARBA00022553"/>
    </source>
</evidence>
<reference evidence="3" key="2">
    <citation type="journal article" date="2018" name="Nat. Commun.">
        <title>Tailed giant Tupanvirus possesses the most complete translational apparatus of the known virosphere.</title>
        <authorList>
            <person name="Abrahao J."/>
            <person name="Silva L."/>
            <person name="Silva L.S."/>
            <person name="Khalil J.Y.B."/>
            <person name="Rodrigues R."/>
            <person name="Arantes T."/>
            <person name="Assis F."/>
            <person name="Boratto P."/>
            <person name="Andrade M."/>
            <person name="Kroon E.G."/>
            <person name="Ribeiro B."/>
            <person name="Bergier I."/>
            <person name="Seligmann H."/>
            <person name="Ghigo E."/>
            <person name="Colson P."/>
            <person name="Levasseur A."/>
            <person name="Kroemer G."/>
            <person name="Raoult D."/>
            <person name="La Scola B."/>
        </authorList>
    </citation>
    <scope>NUCLEOTIDE SEQUENCE [LARGE SCALE GENOMIC DNA]</scope>
    <source>
        <strain evidence="3">Deep ocean</strain>
    </source>
</reference>
<dbReference type="RefSeq" id="YP_010780717.1">
    <property type="nucleotide sequence ID" value="NC_075038.1"/>
</dbReference>
<dbReference type="InterPro" id="IPR036890">
    <property type="entry name" value="HATPase_C_sf"/>
</dbReference>
<keyword evidence="1" id="KW-0597">Phosphoprotein</keyword>
<dbReference type="PRINTS" id="PR00344">
    <property type="entry name" value="BCTRLSENSOR"/>
</dbReference>
<organism evidence="3">
    <name type="scientific">Tupanvirus deep ocean</name>
    <dbReference type="NCBI Taxonomy" id="2126984"/>
    <lineage>
        <taxon>Viruses</taxon>
        <taxon>Varidnaviria</taxon>
        <taxon>Bamfordvirae</taxon>
        <taxon>Nucleocytoviricota</taxon>
        <taxon>Megaviricetes</taxon>
        <taxon>Imitervirales</taxon>
        <taxon>Mimiviridae</taxon>
        <taxon>Megamimivirinae</taxon>
        <taxon>Tupanvirus</taxon>
        <taxon>Tupanvirus altamarinense</taxon>
    </lineage>
</organism>
<dbReference type="Pfam" id="PF02518">
    <property type="entry name" value="HATPase_c"/>
    <property type="match status" value="1"/>
</dbReference>
<dbReference type="InterPro" id="IPR004358">
    <property type="entry name" value="Sig_transdc_His_kin-like_C"/>
</dbReference>
<dbReference type="InterPro" id="IPR050956">
    <property type="entry name" value="2C_system_His_kinase"/>
</dbReference>
<protein>
    <submittedName>
        <fullName evidence="3">PAS domain-containing two-component system sensor histidine kinase/response regulator</fullName>
    </submittedName>
</protein>
<dbReference type="InterPro" id="IPR003594">
    <property type="entry name" value="HATPase_dom"/>
</dbReference>
<feature type="domain" description="Histidine kinase" evidence="2">
    <location>
        <begin position="90"/>
        <end position="323"/>
    </location>
</feature>
<dbReference type="GO" id="GO:0000155">
    <property type="term" value="F:phosphorelay sensor kinase activity"/>
    <property type="evidence" value="ECO:0007669"/>
    <property type="project" value="InterPro"/>
</dbReference>
<dbReference type="SMART" id="SM00387">
    <property type="entry name" value="HATPase_c"/>
    <property type="match status" value="1"/>
</dbReference>
<dbReference type="Gene3D" id="3.30.565.10">
    <property type="entry name" value="Histidine kinase-like ATPase, C-terminal domain"/>
    <property type="match status" value="1"/>
</dbReference>
<dbReference type="SUPFAM" id="SSF47384">
    <property type="entry name" value="Homodimeric domain of signal transducing histidine kinase"/>
    <property type="match status" value="1"/>
</dbReference>
<dbReference type="CDD" id="cd00082">
    <property type="entry name" value="HisKA"/>
    <property type="match status" value="1"/>
</dbReference>
<dbReference type="EMBL" id="MF405918">
    <property type="protein sequence ID" value="QKU34102.1"/>
    <property type="molecule type" value="Genomic_DNA"/>
</dbReference>